<feature type="compositionally biased region" description="Polar residues" evidence="1">
    <location>
        <begin position="30"/>
        <end position="45"/>
    </location>
</feature>
<dbReference type="Proteomes" id="UP000005446">
    <property type="component" value="Unassembled WGS sequence"/>
</dbReference>
<organism evidence="2 3">
    <name type="scientific">Glarea lozoyensis (strain ATCC 74030 / MF5533)</name>
    <dbReference type="NCBI Taxonomy" id="1104152"/>
    <lineage>
        <taxon>Eukaryota</taxon>
        <taxon>Fungi</taxon>
        <taxon>Dikarya</taxon>
        <taxon>Ascomycota</taxon>
        <taxon>Pezizomycotina</taxon>
        <taxon>Leotiomycetes</taxon>
        <taxon>Helotiales</taxon>
        <taxon>Helotiaceae</taxon>
        <taxon>Glarea</taxon>
    </lineage>
</organism>
<dbReference type="AlphaFoldDB" id="H0ETN5"/>
<accession>H0ETN5</accession>
<dbReference type="InParanoid" id="H0ETN5"/>
<dbReference type="HOGENOM" id="CLU_2622251_0_0_1"/>
<feature type="region of interest" description="Disordered" evidence="1">
    <location>
        <begin position="30"/>
        <end position="50"/>
    </location>
</feature>
<keyword evidence="3" id="KW-1185">Reference proteome</keyword>
<protein>
    <submittedName>
        <fullName evidence="2">Uncharacterized protein</fullName>
    </submittedName>
</protein>
<name>H0ETN5_GLAL7</name>
<reference evidence="2 3" key="1">
    <citation type="journal article" date="2012" name="Eukaryot. Cell">
        <title>Genome sequence of the fungus Glarea lozoyensis: the first genome sequence of a species from the Helotiaceae family.</title>
        <authorList>
            <person name="Youssar L."/>
            <person name="Gruening B.A."/>
            <person name="Erxleben A."/>
            <person name="Guenther S."/>
            <person name="Huettel W."/>
        </authorList>
    </citation>
    <scope>NUCLEOTIDE SEQUENCE [LARGE SCALE GENOMIC DNA]</scope>
    <source>
        <strain evidence="3">ATCC 74030 / MF5533</strain>
    </source>
</reference>
<gene>
    <name evidence="2" type="ORF">M7I_6102</name>
</gene>
<sequence>MRAETLLKTVLPDVDLNDPTDIDVAIAQRQANAKDSTGEASSNIKNEYEAEQDAQLRSMITSTGQLDLDEHGRWDFHL</sequence>
<evidence type="ECO:0000313" key="2">
    <source>
        <dbReference type="EMBL" id="EHK98054.1"/>
    </source>
</evidence>
<dbReference type="EMBL" id="AGUE01000165">
    <property type="protein sequence ID" value="EHK98054.1"/>
    <property type="molecule type" value="Genomic_DNA"/>
</dbReference>
<evidence type="ECO:0000313" key="3">
    <source>
        <dbReference type="Proteomes" id="UP000005446"/>
    </source>
</evidence>
<proteinExistence type="predicted"/>
<comment type="caution">
    <text evidence="2">The sequence shown here is derived from an EMBL/GenBank/DDBJ whole genome shotgun (WGS) entry which is preliminary data.</text>
</comment>
<dbReference type="OrthoDB" id="422427at2759"/>
<evidence type="ECO:0000256" key="1">
    <source>
        <dbReference type="SAM" id="MobiDB-lite"/>
    </source>
</evidence>